<evidence type="ECO:0000313" key="2">
    <source>
        <dbReference type="EMBL" id="GGM49325.1"/>
    </source>
</evidence>
<gene>
    <name evidence="2" type="ORF">GCM10008956_26790</name>
</gene>
<evidence type="ECO:0008006" key="4">
    <source>
        <dbReference type="Google" id="ProtNLM"/>
    </source>
</evidence>
<organism evidence="2 3">
    <name type="scientific">Deinococcus arenae</name>
    <dbReference type="NCBI Taxonomy" id="1452751"/>
    <lineage>
        <taxon>Bacteria</taxon>
        <taxon>Thermotogati</taxon>
        <taxon>Deinococcota</taxon>
        <taxon>Deinococci</taxon>
        <taxon>Deinococcales</taxon>
        <taxon>Deinococcaceae</taxon>
        <taxon>Deinococcus</taxon>
    </lineage>
</organism>
<dbReference type="Proteomes" id="UP000600547">
    <property type="component" value="Unassembled WGS sequence"/>
</dbReference>
<keyword evidence="1" id="KW-1133">Transmembrane helix</keyword>
<evidence type="ECO:0000256" key="1">
    <source>
        <dbReference type="SAM" id="Phobius"/>
    </source>
</evidence>
<dbReference type="RefSeq" id="WP_162621415.1">
    <property type="nucleotide sequence ID" value="NZ_BMQG01000009.1"/>
</dbReference>
<keyword evidence="3" id="KW-1185">Reference proteome</keyword>
<keyword evidence="1" id="KW-0812">Transmembrane</keyword>
<name>A0A8H9L7V7_9DEIO</name>
<proteinExistence type="predicted"/>
<reference evidence="3" key="1">
    <citation type="journal article" date="2019" name="Int. J. Syst. Evol. Microbiol.">
        <title>The Global Catalogue of Microorganisms (GCM) 10K type strain sequencing project: providing services to taxonomists for standard genome sequencing and annotation.</title>
        <authorList>
            <consortium name="The Broad Institute Genomics Platform"/>
            <consortium name="The Broad Institute Genome Sequencing Center for Infectious Disease"/>
            <person name="Wu L."/>
            <person name="Ma J."/>
        </authorList>
    </citation>
    <scope>NUCLEOTIDE SEQUENCE [LARGE SCALE GENOMIC DNA]</scope>
    <source>
        <strain evidence="3">JCM 31047</strain>
    </source>
</reference>
<protein>
    <recommendedName>
        <fullName evidence="4">Type 4 fimbrial biogenesis protein PilX N-terminal domain-containing protein</fullName>
    </recommendedName>
</protein>
<dbReference type="EMBL" id="BMQG01000009">
    <property type="protein sequence ID" value="GGM49325.1"/>
    <property type="molecule type" value="Genomic_DNA"/>
</dbReference>
<accession>A0A8H9L7V7</accession>
<feature type="transmembrane region" description="Helical" evidence="1">
    <location>
        <begin position="12"/>
        <end position="36"/>
    </location>
</feature>
<keyword evidence="1" id="KW-0472">Membrane</keyword>
<sequence>MTADEHHSLRQQGFSLVLILSLVALLSIMLITYSLLTVNNARTAKASGNSSAGFYAAEAALNARADRVRGLFKGFRAPTGTSPSQVNACTGTNLGSGDLQCETTVVAGRSVNSYVWRSENPYPITVPAGERFAGLIGEETPFSVRSQALNASGNPEAIATMTFRSRVIPLFQFAVFFDKDMEFDNTAKLDFSGPVHSNGNIFLDSGTGSDTSLTLRGQITAAVDIYRRQKRDDTCQGIVKIAAQDTNLIDLPCNGDINTPYTNDYYKTRYGGTVQSNIGRLEVPSIEALQPKASAEYWQKADLRIVLKKTSGVSNEVGTYQPYFVTSNGNQILAPTCISPLANPSVPLAVSYSTTFRDTREARYWESIGKPERSNKILLDIDVRKLLSCIESPVTGPLLGISDGLQNTTEGGLVIYMTVDDRGPAGSTVTSSLLNTPLNNGSNGAIAQSDPPAPNNYGIRLFNGSSILSLSGSKPKGVTFVTDQAAFIQGDFNNYASDNSNWVPTAILADSMNILSNNWVNPAPTGKHEFIGYDSNDSNSNGWLSSTCWRRSNGTWTNAAPCPAVNLYGSTFSGRTLYKSIKPVTNSAGISANYYVYDDADIANRFPISTFSLGSGTASSQAVSFTLENGKDIKSQYNLPDRLATETTVNAAILAGTATTAEEGKIYTNLNQDLQSGGVHNMMRFHEEWGGNGGHPNGIQKYNYRGSLVSLDKPQHVAGSFRVGAPTYNPPLRQWAFETNFRQSAKLPPLTPRFIYIKQENFTRDFQQ</sequence>
<comment type="caution">
    <text evidence="2">The sequence shown here is derived from an EMBL/GenBank/DDBJ whole genome shotgun (WGS) entry which is preliminary data.</text>
</comment>
<dbReference type="AlphaFoldDB" id="A0A8H9L7V7"/>
<evidence type="ECO:0000313" key="3">
    <source>
        <dbReference type="Proteomes" id="UP000600547"/>
    </source>
</evidence>